<evidence type="ECO:0000313" key="7">
    <source>
        <dbReference type="EMBL" id="TGO56079.1"/>
    </source>
</evidence>
<keyword evidence="8" id="KW-1185">Reference proteome</keyword>
<dbReference type="EMBL" id="PQXJ01000230">
    <property type="protein sequence ID" value="TGO56079.1"/>
    <property type="molecule type" value="Genomic_DNA"/>
</dbReference>
<reference evidence="7 8" key="1">
    <citation type="submission" date="2017-12" db="EMBL/GenBank/DDBJ databases">
        <title>Comparative genomics of Botrytis spp.</title>
        <authorList>
            <person name="Valero-Jimenez C.A."/>
            <person name="Tapia P."/>
            <person name="Veloso J."/>
            <person name="Silva-Moreno E."/>
            <person name="Staats M."/>
            <person name="Valdes J.H."/>
            <person name="Van Kan J.A.L."/>
        </authorList>
    </citation>
    <scope>NUCLEOTIDE SEQUENCE [LARGE SCALE GENOMIC DNA]</scope>
    <source>
        <strain evidence="7 8">MUCL2120</strain>
    </source>
</reference>
<dbReference type="SUPFAM" id="SSF57667">
    <property type="entry name" value="beta-beta-alpha zinc fingers"/>
    <property type="match status" value="1"/>
</dbReference>
<evidence type="ECO:0000256" key="1">
    <source>
        <dbReference type="ARBA" id="ARBA00022723"/>
    </source>
</evidence>
<accession>A0A4Z1I343</accession>
<feature type="region of interest" description="Disordered" evidence="5">
    <location>
        <begin position="163"/>
        <end position="183"/>
    </location>
</feature>
<dbReference type="PROSITE" id="PS00028">
    <property type="entry name" value="ZINC_FINGER_C2H2_1"/>
    <property type="match status" value="1"/>
</dbReference>
<comment type="caution">
    <text evidence="7">The sequence shown here is derived from an EMBL/GenBank/DDBJ whole genome shotgun (WGS) entry which is preliminary data.</text>
</comment>
<proteinExistence type="predicted"/>
<evidence type="ECO:0000313" key="8">
    <source>
        <dbReference type="Proteomes" id="UP000297452"/>
    </source>
</evidence>
<name>A0A4Z1I343_9HELO</name>
<evidence type="ECO:0000256" key="5">
    <source>
        <dbReference type="SAM" id="MobiDB-lite"/>
    </source>
</evidence>
<dbReference type="Proteomes" id="UP000297452">
    <property type="component" value="Unassembled WGS sequence"/>
</dbReference>
<organism evidence="7 8">
    <name type="scientific">Botryotinia narcissicola</name>
    <dbReference type="NCBI Taxonomy" id="278944"/>
    <lineage>
        <taxon>Eukaryota</taxon>
        <taxon>Fungi</taxon>
        <taxon>Dikarya</taxon>
        <taxon>Ascomycota</taxon>
        <taxon>Pezizomycotina</taxon>
        <taxon>Leotiomycetes</taxon>
        <taxon>Helotiales</taxon>
        <taxon>Sclerotiniaceae</taxon>
        <taxon>Botryotinia</taxon>
    </lineage>
</organism>
<protein>
    <recommendedName>
        <fullName evidence="6">C2H2-type domain-containing protein</fullName>
    </recommendedName>
</protein>
<dbReference type="Gene3D" id="3.30.160.60">
    <property type="entry name" value="Classic Zinc Finger"/>
    <property type="match status" value="1"/>
</dbReference>
<gene>
    <name evidence="7" type="ORF">BOTNAR_0230g00100</name>
</gene>
<dbReference type="InterPro" id="IPR013087">
    <property type="entry name" value="Znf_C2H2_type"/>
</dbReference>
<evidence type="ECO:0000256" key="3">
    <source>
        <dbReference type="ARBA" id="ARBA00022833"/>
    </source>
</evidence>
<evidence type="ECO:0000256" key="4">
    <source>
        <dbReference type="PROSITE-ProRule" id="PRU00042"/>
    </source>
</evidence>
<keyword evidence="2 4" id="KW-0863">Zinc-finger</keyword>
<dbReference type="SMART" id="SM00355">
    <property type="entry name" value="ZnF_C2H2"/>
    <property type="match status" value="1"/>
</dbReference>
<dbReference type="GO" id="GO:0008270">
    <property type="term" value="F:zinc ion binding"/>
    <property type="evidence" value="ECO:0007669"/>
    <property type="project" value="UniProtKB-KW"/>
</dbReference>
<evidence type="ECO:0000256" key="2">
    <source>
        <dbReference type="ARBA" id="ARBA00022771"/>
    </source>
</evidence>
<dbReference type="InterPro" id="IPR036236">
    <property type="entry name" value="Znf_C2H2_sf"/>
</dbReference>
<dbReference type="OrthoDB" id="8117402at2759"/>
<dbReference type="AlphaFoldDB" id="A0A4Z1I343"/>
<dbReference type="PROSITE" id="PS50157">
    <property type="entry name" value="ZINC_FINGER_C2H2_2"/>
    <property type="match status" value="1"/>
</dbReference>
<dbReference type="FunFam" id="3.30.160.60:FF:000065">
    <property type="entry name" value="B-cell CLL/lymphoma 6, member B"/>
    <property type="match status" value="1"/>
</dbReference>
<keyword evidence="3" id="KW-0862">Zinc</keyword>
<evidence type="ECO:0000259" key="6">
    <source>
        <dbReference type="PROSITE" id="PS50157"/>
    </source>
</evidence>
<feature type="domain" description="C2H2-type" evidence="6">
    <location>
        <begin position="259"/>
        <end position="283"/>
    </location>
</feature>
<sequence>MDEYNTENHQRSILKQASATQFLLERYKSYKTHELLMPLSRTLEVLEILNRANVPNSLNVRRNLHALMRTREEFNVIMNVLTEQAIAAFDKKYSSLQAVANSAPIHSQNINQSRGSKKAPGLQMSGITDLTLDSSEGCEDIGVRNASEKSSDSVDYSIPHDVTQSTAITAPPQNIQRSEHSSISQYIGEKPVFDRSGSTGPELAIQYAETQMQTANSTLRTPFDTQPLYSAPQEISLETISGSETVPSSTAARRRGDPHRCNVCSKTFTRGTTLREHERSHTN</sequence>
<keyword evidence="1" id="KW-0479">Metal-binding</keyword>